<protein>
    <submittedName>
        <fullName evidence="2">Uncharacterized protein</fullName>
    </submittedName>
</protein>
<dbReference type="GeneID" id="20241867"/>
<dbReference type="OrthoDB" id="10317393at2759"/>
<evidence type="ECO:0000313" key="2">
    <source>
        <dbReference type="EMBL" id="ESP03222.1"/>
    </source>
</evidence>
<proteinExistence type="predicted"/>
<dbReference type="HOGENOM" id="CLU_1837372_0_0_1"/>
<accession>V4BB33</accession>
<keyword evidence="3" id="KW-1185">Reference proteome</keyword>
<dbReference type="RefSeq" id="XP_009046145.1">
    <property type="nucleotide sequence ID" value="XM_009047897.1"/>
</dbReference>
<sequence length="149" mass="17353">MDTYTNYQELSARTAGDGCESYKTAEEMDMSFDDAGQFIRVMHYDTIRPVVESQNRRKDVDWNLEWFKMKRASLKRKEGLLFEKHRRIKKKLHDFLNFASKKEAAMNSENTPSTPNYKSRSQLEQSSHDTGLVTVLKNGIEKKASVHVK</sequence>
<dbReference type="Proteomes" id="UP000030746">
    <property type="component" value="Unassembled WGS sequence"/>
</dbReference>
<dbReference type="AlphaFoldDB" id="V4BB33"/>
<organism evidence="2 3">
    <name type="scientific">Lottia gigantea</name>
    <name type="common">Giant owl limpet</name>
    <dbReference type="NCBI Taxonomy" id="225164"/>
    <lineage>
        <taxon>Eukaryota</taxon>
        <taxon>Metazoa</taxon>
        <taxon>Spiralia</taxon>
        <taxon>Lophotrochozoa</taxon>
        <taxon>Mollusca</taxon>
        <taxon>Gastropoda</taxon>
        <taxon>Patellogastropoda</taxon>
        <taxon>Lottioidea</taxon>
        <taxon>Lottiidae</taxon>
        <taxon>Lottia</taxon>
    </lineage>
</organism>
<feature type="region of interest" description="Disordered" evidence="1">
    <location>
        <begin position="103"/>
        <end position="128"/>
    </location>
</feature>
<dbReference type="EMBL" id="KB200084">
    <property type="protein sequence ID" value="ESP03222.1"/>
    <property type="molecule type" value="Genomic_DNA"/>
</dbReference>
<dbReference type="KEGG" id="lgi:LOTGIDRAFT_171709"/>
<feature type="compositionally biased region" description="Polar residues" evidence="1">
    <location>
        <begin position="107"/>
        <end position="128"/>
    </location>
</feature>
<reference evidence="2 3" key="1">
    <citation type="journal article" date="2013" name="Nature">
        <title>Insights into bilaterian evolution from three spiralian genomes.</title>
        <authorList>
            <person name="Simakov O."/>
            <person name="Marletaz F."/>
            <person name="Cho S.J."/>
            <person name="Edsinger-Gonzales E."/>
            <person name="Havlak P."/>
            <person name="Hellsten U."/>
            <person name="Kuo D.H."/>
            <person name="Larsson T."/>
            <person name="Lv J."/>
            <person name="Arendt D."/>
            <person name="Savage R."/>
            <person name="Osoegawa K."/>
            <person name="de Jong P."/>
            <person name="Grimwood J."/>
            <person name="Chapman J.A."/>
            <person name="Shapiro H."/>
            <person name="Aerts A."/>
            <person name="Otillar R.P."/>
            <person name="Terry A.Y."/>
            <person name="Boore J.L."/>
            <person name="Grigoriev I.V."/>
            <person name="Lindberg D.R."/>
            <person name="Seaver E.C."/>
            <person name="Weisblat D.A."/>
            <person name="Putnam N.H."/>
            <person name="Rokhsar D.S."/>
        </authorList>
    </citation>
    <scope>NUCLEOTIDE SEQUENCE [LARGE SCALE GENOMIC DNA]</scope>
</reference>
<dbReference type="CTD" id="20241867"/>
<evidence type="ECO:0000313" key="3">
    <source>
        <dbReference type="Proteomes" id="UP000030746"/>
    </source>
</evidence>
<evidence type="ECO:0000256" key="1">
    <source>
        <dbReference type="SAM" id="MobiDB-lite"/>
    </source>
</evidence>
<gene>
    <name evidence="2" type="ORF">LOTGIDRAFT_171709</name>
</gene>
<name>V4BB33_LOTGI</name>